<keyword evidence="3" id="KW-1185">Reference proteome</keyword>
<dbReference type="KEGG" id="psco:LY89DRAFT_735940"/>
<feature type="region of interest" description="Disordered" evidence="1">
    <location>
        <begin position="93"/>
        <end position="117"/>
    </location>
</feature>
<dbReference type="AlphaFoldDB" id="A0A194X3W0"/>
<evidence type="ECO:0000313" key="2">
    <source>
        <dbReference type="EMBL" id="KUJ14878.1"/>
    </source>
</evidence>
<dbReference type="EMBL" id="KQ947419">
    <property type="protein sequence ID" value="KUJ14878.1"/>
    <property type="molecule type" value="Genomic_DNA"/>
</dbReference>
<gene>
    <name evidence="2" type="ORF">LY89DRAFT_735940</name>
</gene>
<dbReference type="RefSeq" id="XP_018069233.1">
    <property type="nucleotide sequence ID" value="XM_018220062.1"/>
</dbReference>
<proteinExistence type="predicted"/>
<reference evidence="2 3" key="1">
    <citation type="submission" date="2015-10" db="EMBL/GenBank/DDBJ databases">
        <title>Full genome of DAOMC 229536 Phialocephala scopiformis, a fungal endophyte of spruce producing the potent anti-insectan compound rugulosin.</title>
        <authorList>
            <consortium name="DOE Joint Genome Institute"/>
            <person name="Walker A.K."/>
            <person name="Frasz S.L."/>
            <person name="Seifert K.A."/>
            <person name="Miller J.D."/>
            <person name="Mondo S.J."/>
            <person name="Labutti K."/>
            <person name="Lipzen A."/>
            <person name="Dockter R."/>
            <person name="Kennedy M."/>
            <person name="Grigoriev I.V."/>
            <person name="Spatafora J.W."/>
        </authorList>
    </citation>
    <scope>NUCLEOTIDE SEQUENCE [LARGE SCALE GENOMIC DNA]</scope>
    <source>
        <strain evidence="2 3">CBS 120377</strain>
    </source>
</reference>
<evidence type="ECO:0000256" key="1">
    <source>
        <dbReference type="SAM" id="MobiDB-lite"/>
    </source>
</evidence>
<sequence>MTVATTLNLLNPTVPMTARLHLAAPALLTQAWQSARTAEDSSPQSLLRGGAIEQVGTTSHRYNSEKLTAMKLPNMFQPAKDTKAKSLTGLEMQATSTVEHDSTNCPARQNYQGVQGD</sequence>
<accession>A0A194X3W0</accession>
<protein>
    <submittedName>
        <fullName evidence="2">Uncharacterized protein</fullName>
    </submittedName>
</protein>
<organism evidence="2 3">
    <name type="scientific">Mollisia scopiformis</name>
    <name type="common">Conifer needle endophyte fungus</name>
    <name type="synonym">Phialocephala scopiformis</name>
    <dbReference type="NCBI Taxonomy" id="149040"/>
    <lineage>
        <taxon>Eukaryota</taxon>
        <taxon>Fungi</taxon>
        <taxon>Dikarya</taxon>
        <taxon>Ascomycota</taxon>
        <taxon>Pezizomycotina</taxon>
        <taxon>Leotiomycetes</taxon>
        <taxon>Helotiales</taxon>
        <taxon>Mollisiaceae</taxon>
        <taxon>Mollisia</taxon>
    </lineage>
</organism>
<dbReference type="GeneID" id="28829788"/>
<name>A0A194X3W0_MOLSC</name>
<evidence type="ECO:0000313" key="3">
    <source>
        <dbReference type="Proteomes" id="UP000070700"/>
    </source>
</evidence>
<dbReference type="InParanoid" id="A0A194X3W0"/>
<dbReference type="Proteomes" id="UP000070700">
    <property type="component" value="Unassembled WGS sequence"/>
</dbReference>